<organism evidence="2 3">
    <name type="scientific">Georgenia daeguensis</name>
    <dbReference type="NCBI Taxonomy" id="908355"/>
    <lineage>
        <taxon>Bacteria</taxon>
        <taxon>Bacillati</taxon>
        <taxon>Actinomycetota</taxon>
        <taxon>Actinomycetes</taxon>
        <taxon>Micrococcales</taxon>
        <taxon>Bogoriellaceae</taxon>
        <taxon>Georgenia</taxon>
    </lineage>
</organism>
<protein>
    <submittedName>
        <fullName evidence="2">Pyridoxamine 5'-phosphate oxidase family protein</fullName>
    </submittedName>
</protein>
<dbReference type="Gene3D" id="2.30.110.10">
    <property type="entry name" value="Electron Transport, Fmn-binding Protein, Chain A"/>
    <property type="match status" value="1"/>
</dbReference>
<dbReference type="InterPro" id="IPR012349">
    <property type="entry name" value="Split_barrel_FMN-bd"/>
</dbReference>
<evidence type="ECO:0000313" key="2">
    <source>
        <dbReference type="EMBL" id="GAA4287001.1"/>
    </source>
</evidence>
<dbReference type="PANTHER" id="PTHR34818">
    <property type="entry name" value="PROTEIN BLI-3"/>
    <property type="match status" value="1"/>
</dbReference>
<dbReference type="SUPFAM" id="SSF50475">
    <property type="entry name" value="FMN-binding split barrel"/>
    <property type="match status" value="1"/>
</dbReference>
<comment type="caution">
    <text evidence="2">The sequence shown here is derived from an EMBL/GenBank/DDBJ whole genome shotgun (WGS) entry which is preliminary data.</text>
</comment>
<dbReference type="PANTHER" id="PTHR34818:SF1">
    <property type="entry name" value="PROTEIN BLI-3"/>
    <property type="match status" value="1"/>
</dbReference>
<name>A0ABP8ESR3_9MICO</name>
<dbReference type="InterPro" id="IPR038725">
    <property type="entry name" value="YdaG_split_barrel_FMN-bd"/>
</dbReference>
<reference evidence="3" key="1">
    <citation type="journal article" date="2019" name="Int. J. Syst. Evol. Microbiol.">
        <title>The Global Catalogue of Microorganisms (GCM) 10K type strain sequencing project: providing services to taxonomists for standard genome sequencing and annotation.</title>
        <authorList>
            <consortium name="The Broad Institute Genomics Platform"/>
            <consortium name="The Broad Institute Genome Sequencing Center for Infectious Disease"/>
            <person name="Wu L."/>
            <person name="Ma J."/>
        </authorList>
    </citation>
    <scope>NUCLEOTIDE SEQUENCE [LARGE SCALE GENOMIC DNA]</scope>
    <source>
        <strain evidence="3">JCM 17459</strain>
    </source>
</reference>
<dbReference type="Pfam" id="PF16242">
    <property type="entry name" value="Pyrid_ox_like"/>
    <property type="match status" value="1"/>
</dbReference>
<evidence type="ECO:0000259" key="1">
    <source>
        <dbReference type="Pfam" id="PF16242"/>
    </source>
</evidence>
<feature type="domain" description="General stress protein FMN-binding split barrel" evidence="1">
    <location>
        <begin position="6"/>
        <end position="150"/>
    </location>
</feature>
<dbReference type="InterPro" id="IPR052917">
    <property type="entry name" value="Stress-Dev_Protein"/>
</dbReference>
<evidence type="ECO:0000313" key="3">
    <source>
        <dbReference type="Proteomes" id="UP001499841"/>
    </source>
</evidence>
<dbReference type="Proteomes" id="UP001499841">
    <property type="component" value="Unassembled WGS sequence"/>
</dbReference>
<keyword evidence="3" id="KW-1185">Reference proteome</keyword>
<dbReference type="EMBL" id="BAABBA010000005">
    <property type="protein sequence ID" value="GAA4287001.1"/>
    <property type="molecule type" value="Genomic_DNA"/>
</dbReference>
<sequence length="159" mass="17245">MTDKDPRTKVTDLIKGIRTAMVTTTTSGGELHSRPLATQDVDFDGDVYFIVERDSSVVTDVAAHPRVNVAYAGDSSWVSLSGTARVLDDHAKLAELWNTFTDAWMQGGPEDPRNVLLHVSAESAEYWDSPGAKVVQLANLVKSKVTGRRVEGDSGTVEL</sequence>
<dbReference type="RefSeq" id="WP_345039141.1">
    <property type="nucleotide sequence ID" value="NZ_BAABBA010000005.1"/>
</dbReference>
<gene>
    <name evidence="2" type="ORF">GCM10022262_13600</name>
</gene>
<accession>A0ABP8ESR3</accession>
<proteinExistence type="predicted"/>